<evidence type="ECO:0000313" key="3">
    <source>
        <dbReference type="Proteomes" id="UP001595900"/>
    </source>
</evidence>
<sequence length="111" mass="12218">MGTLSYAYTDYELDDRLLTHLKVAITSKLRQKEGFLLSWVTPSDRGSGRISLWMSPEIPVAYRFAGSKPPELNRVWLDALVRSAHGIRGMMAMSEADAIEYLAAAGASTAP</sequence>
<evidence type="ECO:0000259" key="1">
    <source>
        <dbReference type="Pfam" id="PF25355"/>
    </source>
</evidence>
<feature type="domain" description="DUF7882" evidence="1">
    <location>
        <begin position="1"/>
        <end position="95"/>
    </location>
</feature>
<evidence type="ECO:0000313" key="2">
    <source>
        <dbReference type="EMBL" id="MFC4242685.1"/>
    </source>
</evidence>
<name>A0ABV8Q2V2_9MICO</name>
<dbReference type="Pfam" id="PF25355">
    <property type="entry name" value="DUF7882"/>
    <property type="match status" value="1"/>
</dbReference>
<dbReference type="EMBL" id="JBHSCN010000003">
    <property type="protein sequence ID" value="MFC4242685.1"/>
    <property type="molecule type" value="Genomic_DNA"/>
</dbReference>
<proteinExistence type="predicted"/>
<reference evidence="3" key="1">
    <citation type="journal article" date="2019" name="Int. J. Syst. Evol. Microbiol.">
        <title>The Global Catalogue of Microorganisms (GCM) 10K type strain sequencing project: providing services to taxonomists for standard genome sequencing and annotation.</title>
        <authorList>
            <consortium name="The Broad Institute Genomics Platform"/>
            <consortium name="The Broad Institute Genome Sequencing Center for Infectious Disease"/>
            <person name="Wu L."/>
            <person name="Ma J."/>
        </authorList>
    </citation>
    <scope>NUCLEOTIDE SEQUENCE [LARGE SCALE GENOMIC DNA]</scope>
    <source>
        <strain evidence="3">CGMCC 1.10363</strain>
    </source>
</reference>
<organism evidence="2 3">
    <name type="scientific">Gryllotalpicola reticulitermitis</name>
    <dbReference type="NCBI Taxonomy" id="1184153"/>
    <lineage>
        <taxon>Bacteria</taxon>
        <taxon>Bacillati</taxon>
        <taxon>Actinomycetota</taxon>
        <taxon>Actinomycetes</taxon>
        <taxon>Micrococcales</taxon>
        <taxon>Microbacteriaceae</taxon>
        <taxon>Gryllotalpicola</taxon>
    </lineage>
</organism>
<dbReference type="Proteomes" id="UP001595900">
    <property type="component" value="Unassembled WGS sequence"/>
</dbReference>
<dbReference type="InterPro" id="IPR057204">
    <property type="entry name" value="DUF7882"/>
</dbReference>
<protein>
    <recommendedName>
        <fullName evidence="1">DUF7882 domain-containing protein</fullName>
    </recommendedName>
</protein>
<accession>A0ABV8Q2V2</accession>
<comment type="caution">
    <text evidence="2">The sequence shown here is derived from an EMBL/GenBank/DDBJ whole genome shotgun (WGS) entry which is preliminary data.</text>
</comment>
<keyword evidence="3" id="KW-1185">Reference proteome</keyword>
<gene>
    <name evidence="2" type="ORF">ACFOYW_04805</name>
</gene>
<dbReference type="RefSeq" id="WP_390227572.1">
    <property type="nucleotide sequence ID" value="NZ_JBHSCN010000003.1"/>
</dbReference>